<evidence type="ECO:0000313" key="2">
    <source>
        <dbReference type="EMBL" id="HAE1059132.1"/>
    </source>
</evidence>
<evidence type="ECO:0000313" key="1">
    <source>
        <dbReference type="EMBL" id="HAE0891855.1"/>
    </source>
</evidence>
<gene>
    <name evidence="2" type="ORF">G2831_13825</name>
    <name evidence="1" type="ORF">G2906_21960</name>
</gene>
<proteinExistence type="predicted"/>
<comment type="caution">
    <text evidence="2">The sequence shown here is derived from an EMBL/GenBank/DDBJ whole genome shotgun (WGS) entry which is preliminary data.</text>
</comment>
<dbReference type="EMBL" id="DAAQUF010000015">
    <property type="protein sequence ID" value="HAE0891855.1"/>
    <property type="molecule type" value="Genomic_DNA"/>
</dbReference>
<dbReference type="AlphaFoldDB" id="A0A3V9FQ83"/>
<protein>
    <submittedName>
        <fullName evidence="2">Uncharacterized protein</fullName>
    </submittedName>
</protein>
<sequence length="41" mass="4421">MGAGAPNFDLIHSPFPVETRMPGLFEGQTAETANYDTIQPV</sequence>
<organism evidence="2">
    <name type="scientific">Salmonella senftenberg</name>
    <dbReference type="NCBI Taxonomy" id="28150"/>
    <lineage>
        <taxon>Bacteria</taxon>
        <taxon>Pseudomonadati</taxon>
        <taxon>Pseudomonadota</taxon>
        <taxon>Gammaproteobacteria</taxon>
        <taxon>Enterobacterales</taxon>
        <taxon>Enterobacteriaceae</taxon>
        <taxon>Salmonella</taxon>
    </lineage>
</organism>
<accession>A0A3V9FQ83</accession>
<reference evidence="2" key="1">
    <citation type="journal article" date="2018" name="Genome Biol.">
        <title>SKESA: strategic k-mer extension for scrupulous assemblies.</title>
        <authorList>
            <person name="Souvorov A."/>
            <person name="Agarwala R."/>
            <person name="Lipman D.J."/>
        </authorList>
    </citation>
    <scope>NUCLEOTIDE SEQUENCE</scope>
    <source>
        <strain evidence="2">Salmonella enterica</strain>
    </source>
</reference>
<reference evidence="2" key="2">
    <citation type="submission" date="2019-04" db="EMBL/GenBank/DDBJ databases">
        <authorList>
            <consortium name="NCBI Pathogen Detection Project"/>
        </authorList>
    </citation>
    <scope>NUCLEOTIDE SEQUENCE</scope>
    <source>
        <strain evidence="2">Salmonella enterica</strain>
    </source>
</reference>
<dbReference type="EMBL" id="DAAQVQ010000009">
    <property type="protein sequence ID" value="HAE1059132.1"/>
    <property type="molecule type" value="Genomic_DNA"/>
</dbReference>
<name>A0A3V9FQ83_SALSE</name>